<feature type="region of interest" description="Disordered" evidence="1">
    <location>
        <begin position="23"/>
        <end position="85"/>
    </location>
</feature>
<evidence type="ECO:0000256" key="2">
    <source>
        <dbReference type="SAM" id="SignalP"/>
    </source>
</evidence>
<dbReference type="AlphaFoldDB" id="A0AB34JSF3"/>
<feature type="compositionally biased region" description="Basic and acidic residues" evidence="1">
    <location>
        <begin position="107"/>
        <end position="117"/>
    </location>
</feature>
<feature type="chain" id="PRO_5044217570" evidence="2">
    <location>
        <begin position="23"/>
        <end position="143"/>
    </location>
</feature>
<dbReference type="PROSITE" id="PS51257">
    <property type="entry name" value="PROKAR_LIPOPROTEIN"/>
    <property type="match status" value="1"/>
</dbReference>
<gene>
    <name evidence="3" type="ORF">AB1Y20_020005</name>
</gene>
<evidence type="ECO:0000256" key="1">
    <source>
        <dbReference type="SAM" id="MobiDB-lite"/>
    </source>
</evidence>
<dbReference type="Proteomes" id="UP001515480">
    <property type="component" value="Unassembled WGS sequence"/>
</dbReference>
<feature type="compositionally biased region" description="Pro residues" evidence="1">
    <location>
        <begin position="121"/>
        <end position="131"/>
    </location>
</feature>
<protein>
    <submittedName>
        <fullName evidence="3">Uncharacterized protein</fullName>
    </submittedName>
</protein>
<evidence type="ECO:0000313" key="3">
    <source>
        <dbReference type="EMBL" id="KAL1525134.1"/>
    </source>
</evidence>
<keyword evidence="4" id="KW-1185">Reference proteome</keyword>
<dbReference type="EMBL" id="JBGBPQ010000004">
    <property type="protein sequence ID" value="KAL1525134.1"/>
    <property type="molecule type" value="Genomic_DNA"/>
</dbReference>
<sequence>MRRMRLWLLAAVLCACSGLPAGTSPGATSSTPKTRSGIGSPFSLFTKGLPQEKRKPFMELMKKLRTTKQSTGSKEDKKKATMSIDGEIHKLLGEDYKKYRQITEKIKSLHATKKEEAGSSTPPPPPPPPPLAKSGKKKKKGTL</sequence>
<comment type="caution">
    <text evidence="3">The sequence shown here is derived from an EMBL/GenBank/DDBJ whole genome shotgun (WGS) entry which is preliminary data.</text>
</comment>
<feature type="compositionally biased region" description="Basic residues" evidence="1">
    <location>
        <begin position="134"/>
        <end position="143"/>
    </location>
</feature>
<proteinExistence type="predicted"/>
<evidence type="ECO:0000313" key="4">
    <source>
        <dbReference type="Proteomes" id="UP001515480"/>
    </source>
</evidence>
<keyword evidence="2" id="KW-0732">Signal</keyword>
<organism evidence="3 4">
    <name type="scientific">Prymnesium parvum</name>
    <name type="common">Toxic golden alga</name>
    <dbReference type="NCBI Taxonomy" id="97485"/>
    <lineage>
        <taxon>Eukaryota</taxon>
        <taxon>Haptista</taxon>
        <taxon>Haptophyta</taxon>
        <taxon>Prymnesiophyceae</taxon>
        <taxon>Prymnesiales</taxon>
        <taxon>Prymnesiaceae</taxon>
        <taxon>Prymnesium</taxon>
    </lineage>
</organism>
<feature type="compositionally biased region" description="Polar residues" evidence="1">
    <location>
        <begin position="25"/>
        <end position="34"/>
    </location>
</feature>
<accession>A0AB34JSF3</accession>
<feature type="compositionally biased region" description="Basic and acidic residues" evidence="1">
    <location>
        <begin position="50"/>
        <end position="62"/>
    </location>
</feature>
<feature type="region of interest" description="Disordered" evidence="1">
    <location>
        <begin position="107"/>
        <end position="143"/>
    </location>
</feature>
<reference evidence="3 4" key="1">
    <citation type="journal article" date="2024" name="Science">
        <title>Giant polyketide synthase enzymes in the biosynthesis of giant marine polyether toxins.</title>
        <authorList>
            <person name="Fallon T.R."/>
            <person name="Shende V.V."/>
            <person name="Wierzbicki I.H."/>
            <person name="Pendleton A.L."/>
            <person name="Watervoot N.F."/>
            <person name="Auber R.P."/>
            <person name="Gonzalez D.J."/>
            <person name="Wisecaver J.H."/>
            <person name="Moore B.S."/>
        </authorList>
    </citation>
    <scope>NUCLEOTIDE SEQUENCE [LARGE SCALE GENOMIC DNA]</scope>
    <source>
        <strain evidence="3 4">12B1</strain>
    </source>
</reference>
<name>A0AB34JSF3_PRYPA</name>
<feature type="signal peptide" evidence="2">
    <location>
        <begin position="1"/>
        <end position="22"/>
    </location>
</feature>